<feature type="transmembrane region" description="Helical" evidence="8">
    <location>
        <begin position="209"/>
        <end position="228"/>
    </location>
</feature>
<dbReference type="CDD" id="cd06550">
    <property type="entry name" value="TM_ABC_iron-siderophores_like"/>
    <property type="match status" value="1"/>
</dbReference>
<feature type="transmembrane region" description="Helical" evidence="8">
    <location>
        <begin position="17"/>
        <end position="41"/>
    </location>
</feature>
<dbReference type="EMBL" id="JAFEUM010000011">
    <property type="protein sequence ID" value="MBM7038417.1"/>
    <property type="molecule type" value="Genomic_DNA"/>
</dbReference>
<evidence type="ECO:0000256" key="8">
    <source>
        <dbReference type="SAM" id="Phobius"/>
    </source>
</evidence>
<evidence type="ECO:0000256" key="5">
    <source>
        <dbReference type="ARBA" id="ARBA00022692"/>
    </source>
</evidence>
<accession>A0ABS2HQN9</accession>
<keyword evidence="3" id="KW-0813">Transport</keyword>
<evidence type="ECO:0000256" key="4">
    <source>
        <dbReference type="ARBA" id="ARBA00022475"/>
    </source>
</evidence>
<feature type="transmembrane region" description="Helical" evidence="8">
    <location>
        <begin position="113"/>
        <end position="132"/>
    </location>
</feature>
<evidence type="ECO:0000256" key="7">
    <source>
        <dbReference type="ARBA" id="ARBA00023136"/>
    </source>
</evidence>
<gene>
    <name evidence="9" type="ORF">JQC93_18715</name>
</gene>
<feature type="transmembrane region" description="Helical" evidence="8">
    <location>
        <begin position="165"/>
        <end position="188"/>
    </location>
</feature>
<evidence type="ECO:0000313" key="9">
    <source>
        <dbReference type="EMBL" id="MBM7038417.1"/>
    </source>
</evidence>
<organism evidence="9 10">
    <name type="scientific">Vibrio ulleungensis</name>
    <dbReference type="NCBI Taxonomy" id="2807619"/>
    <lineage>
        <taxon>Bacteria</taxon>
        <taxon>Pseudomonadati</taxon>
        <taxon>Pseudomonadota</taxon>
        <taxon>Gammaproteobacteria</taxon>
        <taxon>Vibrionales</taxon>
        <taxon>Vibrionaceae</taxon>
        <taxon>Vibrio</taxon>
    </lineage>
</organism>
<name>A0ABS2HQN9_9VIBR</name>
<evidence type="ECO:0000313" key="10">
    <source>
        <dbReference type="Proteomes" id="UP000809621"/>
    </source>
</evidence>
<dbReference type="Pfam" id="PF01032">
    <property type="entry name" value="FecCD"/>
    <property type="match status" value="1"/>
</dbReference>
<dbReference type="PANTHER" id="PTHR30472:SF25">
    <property type="entry name" value="ABC TRANSPORTER PERMEASE PROTEIN MJ0876-RELATED"/>
    <property type="match status" value="1"/>
</dbReference>
<dbReference type="PANTHER" id="PTHR30472">
    <property type="entry name" value="FERRIC ENTEROBACTIN TRANSPORT SYSTEM PERMEASE PROTEIN"/>
    <property type="match status" value="1"/>
</dbReference>
<keyword evidence="7 8" id="KW-0472">Membrane</keyword>
<keyword evidence="4" id="KW-1003">Cell membrane</keyword>
<feature type="transmembrane region" description="Helical" evidence="8">
    <location>
        <begin position="298"/>
        <end position="320"/>
    </location>
</feature>
<evidence type="ECO:0000256" key="2">
    <source>
        <dbReference type="ARBA" id="ARBA00007935"/>
    </source>
</evidence>
<dbReference type="Gene3D" id="1.10.3470.10">
    <property type="entry name" value="ABC transporter involved in vitamin B12 uptake, BtuC"/>
    <property type="match status" value="1"/>
</dbReference>
<evidence type="ECO:0000256" key="1">
    <source>
        <dbReference type="ARBA" id="ARBA00004651"/>
    </source>
</evidence>
<feature type="transmembrane region" description="Helical" evidence="8">
    <location>
        <begin position="139"/>
        <end position="159"/>
    </location>
</feature>
<proteinExistence type="inferred from homology"/>
<dbReference type="RefSeq" id="WP_205159868.1">
    <property type="nucleotide sequence ID" value="NZ_JAFEUM010000011.1"/>
</dbReference>
<dbReference type="SUPFAM" id="SSF81345">
    <property type="entry name" value="ABC transporter involved in vitamin B12 uptake, BtuC"/>
    <property type="match status" value="1"/>
</dbReference>
<comment type="subcellular location">
    <subcellularLocation>
        <location evidence="1">Cell membrane</location>
        <topology evidence="1">Multi-pass membrane protein</topology>
    </subcellularLocation>
</comment>
<dbReference type="InterPro" id="IPR037294">
    <property type="entry name" value="ABC_BtuC-like"/>
</dbReference>
<evidence type="ECO:0000256" key="6">
    <source>
        <dbReference type="ARBA" id="ARBA00022989"/>
    </source>
</evidence>
<feature type="transmembrane region" description="Helical" evidence="8">
    <location>
        <begin position="258"/>
        <end position="286"/>
    </location>
</feature>
<comment type="similarity">
    <text evidence="2">Belongs to the binding-protein-dependent transport system permease family. FecCD subfamily.</text>
</comment>
<sequence>MNTDSTPMTAAVLKDRIVPLCLGVSAVAFVTACLCLGTIWISPSQILGAFWTSITLGGDESRELYPLVHSIVLHIRLPRVLAAILAGGALAVAGAMSQGLFRNELASPDILGVSAGSSFAAVVSILTGLSLVHPLMTPIFAMGGALSVSVLIYTIARSVGQNGSLYLILCGLALSSLLGGLTMGLLLFAKEYQLSQFVFWTMGGLDGRVWEQVLWPALPLLLLVALSIRQAKALDVLGLGDLAAHGVGLNVQHSKARILLLVTLLTALSISIAGPIAFIGLMIPHILRLIIGPSHRRLIIYSFIIGALFLLFADLVGRWAIAPYEIKAGIIASVLGSSYLLYLIVRIQRKGVSL</sequence>
<keyword evidence="6 8" id="KW-1133">Transmembrane helix</keyword>
<feature type="transmembrane region" description="Helical" evidence="8">
    <location>
        <begin position="326"/>
        <end position="345"/>
    </location>
</feature>
<dbReference type="InterPro" id="IPR000522">
    <property type="entry name" value="ABC_transptr_permease_BtuC"/>
</dbReference>
<keyword evidence="10" id="KW-1185">Reference proteome</keyword>
<evidence type="ECO:0000256" key="3">
    <source>
        <dbReference type="ARBA" id="ARBA00022448"/>
    </source>
</evidence>
<protein>
    <submittedName>
        <fullName evidence="9">Iron ABC transporter permease</fullName>
    </submittedName>
</protein>
<comment type="caution">
    <text evidence="9">The sequence shown here is derived from an EMBL/GenBank/DDBJ whole genome shotgun (WGS) entry which is preliminary data.</text>
</comment>
<reference evidence="9 10" key="1">
    <citation type="submission" date="2021-02" db="EMBL/GenBank/DDBJ databases">
        <authorList>
            <person name="Park J.-S."/>
        </authorList>
    </citation>
    <scope>NUCLEOTIDE SEQUENCE [LARGE SCALE GENOMIC DNA]</scope>
    <source>
        <strain evidence="9 10">188UL20-2</strain>
    </source>
</reference>
<dbReference type="Proteomes" id="UP000809621">
    <property type="component" value="Unassembled WGS sequence"/>
</dbReference>
<feature type="transmembrane region" description="Helical" evidence="8">
    <location>
        <begin position="80"/>
        <end position="101"/>
    </location>
</feature>
<keyword evidence="5 8" id="KW-0812">Transmembrane</keyword>